<dbReference type="VEuPathDB" id="VectorBase:GAUT009386"/>
<evidence type="ECO:0008006" key="7">
    <source>
        <dbReference type="Google" id="ProtNLM"/>
    </source>
</evidence>
<feature type="domain" description="Dynein heavy chain region D6 P-loop" evidence="2">
    <location>
        <begin position="137"/>
        <end position="251"/>
    </location>
</feature>
<accession>A0A1A9UMH3</accession>
<evidence type="ECO:0000259" key="3">
    <source>
        <dbReference type="Pfam" id="PF18198"/>
    </source>
</evidence>
<dbReference type="InterPro" id="IPR026983">
    <property type="entry name" value="DHC"/>
</dbReference>
<evidence type="ECO:0000259" key="4">
    <source>
        <dbReference type="Pfam" id="PF18199"/>
    </source>
</evidence>
<dbReference type="AlphaFoldDB" id="A0A1A9UMH3"/>
<feature type="domain" description="Dynein heavy chain C-terminal" evidence="4">
    <location>
        <begin position="432"/>
        <end position="576"/>
    </location>
</feature>
<protein>
    <recommendedName>
        <fullName evidence="7">Dynein heavy chain</fullName>
    </recommendedName>
</protein>
<dbReference type="Pfam" id="PF18198">
    <property type="entry name" value="AAA_lid_11"/>
    <property type="match status" value="1"/>
</dbReference>
<dbReference type="Gene3D" id="1.20.1270.280">
    <property type="match status" value="2"/>
</dbReference>
<dbReference type="FunFam" id="1.20.1270.280:FF:000001">
    <property type="entry name" value="dynein heavy chain 7, axonemal"/>
    <property type="match status" value="1"/>
</dbReference>
<dbReference type="GO" id="GO:0030286">
    <property type="term" value="C:dynein complex"/>
    <property type="evidence" value="ECO:0007669"/>
    <property type="project" value="InterPro"/>
</dbReference>
<dbReference type="GO" id="GO:0008569">
    <property type="term" value="F:minus-end-directed microtubule motor activity"/>
    <property type="evidence" value="ECO:0007669"/>
    <property type="project" value="InterPro"/>
</dbReference>
<evidence type="ECO:0000259" key="2">
    <source>
        <dbReference type="Pfam" id="PF03028"/>
    </source>
</evidence>
<dbReference type="InterPro" id="IPR041658">
    <property type="entry name" value="AAA_lid_11"/>
</dbReference>
<dbReference type="Gene3D" id="3.40.50.300">
    <property type="entry name" value="P-loop containing nucleotide triphosphate hydrolases"/>
    <property type="match status" value="1"/>
</dbReference>
<dbReference type="InterPro" id="IPR041228">
    <property type="entry name" value="Dynein_C"/>
</dbReference>
<keyword evidence="6" id="KW-1185">Reference proteome</keyword>
<dbReference type="PANTHER" id="PTHR22878">
    <property type="entry name" value="DYNEIN HEAVY CHAIN 6, AXONEMAL-LIKE-RELATED"/>
    <property type="match status" value="1"/>
</dbReference>
<dbReference type="FunFam" id="1.10.8.720:FF:000001">
    <property type="entry name" value="dynein heavy chain 7, axonemal"/>
    <property type="match status" value="1"/>
</dbReference>
<dbReference type="GO" id="GO:0051959">
    <property type="term" value="F:dynein light intermediate chain binding"/>
    <property type="evidence" value="ECO:0007669"/>
    <property type="project" value="InterPro"/>
</dbReference>
<evidence type="ECO:0000313" key="6">
    <source>
        <dbReference type="Proteomes" id="UP000078200"/>
    </source>
</evidence>
<organism evidence="5 6">
    <name type="scientific">Glossina austeni</name>
    <name type="common">Savannah tsetse fly</name>
    <dbReference type="NCBI Taxonomy" id="7395"/>
    <lineage>
        <taxon>Eukaryota</taxon>
        <taxon>Metazoa</taxon>
        <taxon>Ecdysozoa</taxon>
        <taxon>Arthropoda</taxon>
        <taxon>Hexapoda</taxon>
        <taxon>Insecta</taxon>
        <taxon>Pterygota</taxon>
        <taxon>Neoptera</taxon>
        <taxon>Endopterygota</taxon>
        <taxon>Diptera</taxon>
        <taxon>Brachycera</taxon>
        <taxon>Muscomorpha</taxon>
        <taxon>Hippoboscoidea</taxon>
        <taxon>Glossinidae</taxon>
        <taxon>Glossina</taxon>
    </lineage>
</organism>
<dbReference type="InterPro" id="IPR004273">
    <property type="entry name" value="Dynein_heavy_D6_P-loop"/>
</dbReference>
<dbReference type="PANTHER" id="PTHR22878:SF66">
    <property type="entry name" value="DYNEIN AXONEMAL HEAVY CHAIN 7"/>
    <property type="match status" value="1"/>
</dbReference>
<dbReference type="FunFam" id="3.40.50.300:FF:000362">
    <property type="entry name" value="Dynein, axonemal, heavy chain 6"/>
    <property type="match status" value="1"/>
</dbReference>
<dbReference type="InterPro" id="IPR043160">
    <property type="entry name" value="Dynein_C_barrel"/>
</dbReference>
<dbReference type="Pfam" id="PF03028">
    <property type="entry name" value="Dynein_heavy"/>
    <property type="match status" value="1"/>
</dbReference>
<dbReference type="Proteomes" id="UP000078200">
    <property type="component" value="Unassembled WGS sequence"/>
</dbReference>
<dbReference type="FunFam" id="3.10.490.20:FF:000001">
    <property type="entry name" value="dynein heavy chain 7, axonemal"/>
    <property type="match status" value="1"/>
</dbReference>
<dbReference type="InterPro" id="IPR042219">
    <property type="entry name" value="AAA_lid_11_sf"/>
</dbReference>
<proteinExistence type="predicted"/>
<dbReference type="Gene3D" id="1.10.8.720">
    <property type="entry name" value="Region D6 of dynein motor"/>
    <property type="match status" value="1"/>
</dbReference>
<feature type="domain" description="Dynein heavy chain AAA lid" evidence="3">
    <location>
        <begin position="286"/>
        <end position="426"/>
    </location>
</feature>
<reference evidence="5" key="1">
    <citation type="submission" date="2020-05" db="UniProtKB">
        <authorList>
            <consortium name="EnsemblMetazoa"/>
        </authorList>
    </citation>
    <scope>IDENTIFICATION</scope>
    <source>
        <strain evidence="5">TTRI</strain>
    </source>
</reference>
<evidence type="ECO:0000256" key="1">
    <source>
        <dbReference type="SAM" id="MobiDB-lite"/>
    </source>
</evidence>
<dbReference type="Pfam" id="PF18199">
    <property type="entry name" value="Dynein_C"/>
    <property type="match status" value="2"/>
</dbReference>
<dbReference type="GO" id="GO:0007018">
    <property type="term" value="P:microtubule-based movement"/>
    <property type="evidence" value="ECO:0007669"/>
    <property type="project" value="InterPro"/>
</dbReference>
<evidence type="ECO:0000313" key="5">
    <source>
        <dbReference type="EnsemblMetazoa" id="GAUT009386-PA"/>
    </source>
</evidence>
<dbReference type="GO" id="GO:0045505">
    <property type="term" value="F:dynein intermediate chain binding"/>
    <property type="evidence" value="ECO:0007669"/>
    <property type="project" value="InterPro"/>
</dbReference>
<dbReference type="InterPro" id="IPR027417">
    <property type="entry name" value="P-loop_NTPase"/>
</dbReference>
<feature type="region of interest" description="Disordered" evidence="1">
    <location>
        <begin position="449"/>
        <end position="468"/>
    </location>
</feature>
<name>A0A1A9UMH3_GLOAU</name>
<dbReference type="STRING" id="7395.A0A1A9UMH3"/>
<feature type="domain" description="Dynein heavy chain C-terminal" evidence="4">
    <location>
        <begin position="668"/>
        <end position="881"/>
    </location>
</feature>
<dbReference type="Gene3D" id="3.10.490.20">
    <property type="match status" value="1"/>
</dbReference>
<dbReference type="EnsemblMetazoa" id="GAUT009386-RA">
    <property type="protein sequence ID" value="GAUT009386-PA"/>
    <property type="gene ID" value="GAUT009386"/>
</dbReference>
<sequence length="885" mass="99899">MKSENRIENAEWLFLLTGGVGLDNPHKNPAKWLGVQSWNEICRLSELPNFKGLREHIEQNLTLWKAFFDSPTPQDNHSIPEPWSAKLSMFQKLLILRVLRPDKLVPGVLAFVSNEMGQKYVDPPQFDLGASFADSHCCVPLIFILTPGSDPTATLLKFADEQGFGSNRLFSLSLGQGQGPIAVKMIDDGVKLGNWVVLQNCHLAKSFMPNLEKICEGMVPDATHPDFRLWLTSYPAEHFPVVVLQNGIKMTNEPPKGLRSNVVRSMLSDPISDPEWYESCKQNQTFKQLIYSLCFFHAVIQERRYFGPIGWNIPYEFNETDLRISLMQLKMFLDQYEGVNYDALRYLTGECNYGGRVTDDWDRRTLKTILNRYYCPEVLDMENPFYFDEKKIYYIPVLKEVDNYLSYTKDLPLETEPAIFGFHANADIMKDQKETDMLLSHTLLTQDLQEKRDTSGSGDDSGGGAQLTPEEVVINVASDVLSRLPKDFDRDAALARYPTSYHQSMNTVLVQEMTRFNVLLNTIRTSLVTVRKAIKATARASSSSGTESRDSLNSPMTLPSVPASYSSTTPSSSSLAAACFSAKVVSSSTCSSDSSSSVWLKLATNSSFKSYFPELSSSSAGGGSSLILSFSLAGSLVSRICQFIKKAKLIDDSAYSIKYRKWNEKERLVVMSAAFEAVYKSILIGKIPGMWASKSYPSLKPLGAYVTDFLRRLDFLQKWYEEGPPSTFWLSGFFFTQAFLTGAQQNFARKYVIPIDLLIFDYNVLHMEEDQTGGVPPPDDGVFVYGIFLEGARWDRVENCLAESFPRELFDRMPVIWMVPCKRSDLKQRHIYTCPLYKTAERRGVLSTTGHSTNFVVAMLLECSLRHQISHWIIRGTALLCQLSF</sequence>